<dbReference type="RefSeq" id="WP_072739384.1">
    <property type="nucleotide sequence ID" value="NZ_CP048813.1"/>
</dbReference>
<organism evidence="1 2">
    <name type="scientific">Rhodococcus triatomae</name>
    <dbReference type="NCBI Taxonomy" id="300028"/>
    <lineage>
        <taxon>Bacteria</taxon>
        <taxon>Bacillati</taxon>
        <taxon>Actinomycetota</taxon>
        <taxon>Actinomycetes</taxon>
        <taxon>Mycobacteriales</taxon>
        <taxon>Nocardiaceae</taxon>
        <taxon>Rhodococcus</taxon>
    </lineage>
</organism>
<reference evidence="1 2" key="1">
    <citation type="submission" date="2016-10" db="EMBL/GenBank/DDBJ databases">
        <authorList>
            <person name="de Groot N.N."/>
        </authorList>
    </citation>
    <scope>NUCLEOTIDE SEQUENCE [LARGE SCALE GENOMIC DNA]</scope>
    <source>
        <strain evidence="1 2">DSM 44892</strain>
    </source>
</reference>
<evidence type="ECO:0000313" key="2">
    <source>
        <dbReference type="Proteomes" id="UP000183263"/>
    </source>
</evidence>
<dbReference type="AlphaFoldDB" id="A0A1G8PIM3"/>
<keyword evidence="2" id="KW-1185">Reference proteome</keyword>
<accession>A0A1G8PIM3</accession>
<dbReference type="Proteomes" id="UP000183263">
    <property type="component" value="Unassembled WGS sequence"/>
</dbReference>
<sequence length="148" mass="16241">MNHRRIARTVAAITAGYVIVLALWSSWLLPHSPPGTTPYQVIGLLAGYGSALGIGMMLSGRPSRADRRLERRGIEGWARIARATPLRRTVDGGELTELDLDLTVPGSASYSGRIVYEVRREDRARFVSGQVVTVLVDPGDRDRIMLCP</sequence>
<name>A0A1G8PIM3_9NOCA</name>
<dbReference type="EMBL" id="FNDN01000013">
    <property type="protein sequence ID" value="SDI92105.1"/>
    <property type="molecule type" value="Genomic_DNA"/>
</dbReference>
<dbReference type="OrthoDB" id="4566180at2"/>
<protein>
    <recommendedName>
        <fullName evidence="3">DUF4175 domain-containing protein</fullName>
    </recommendedName>
</protein>
<evidence type="ECO:0000313" key="1">
    <source>
        <dbReference type="EMBL" id="SDI92105.1"/>
    </source>
</evidence>
<proteinExistence type="predicted"/>
<gene>
    <name evidence="1" type="ORF">SAMN05444695_11338</name>
</gene>
<evidence type="ECO:0008006" key="3">
    <source>
        <dbReference type="Google" id="ProtNLM"/>
    </source>
</evidence>